<protein>
    <submittedName>
        <fullName evidence="1">Wzy</fullName>
    </submittedName>
</protein>
<organism evidence="1">
    <name type="scientific">Proteus vulgaris</name>
    <dbReference type="NCBI Taxonomy" id="585"/>
    <lineage>
        <taxon>Bacteria</taxon>
        <taxon>Pseudomonadati</taxon>
        <taxon>Pseudomonadota</taxon>
        <taxon>Gammaproteobacteria</taxon>
        <taxon>Enterobacterales</taxon>
        <taxon>Morganellaceae</taxon>
        <taxon>Proteus</taxon>
    </lineage>
</organism>
<dbReference type="AlphaFoldDB" id="A0A385JMM8"/>
<proteinExistence type="predicted"/>
<evidence type="ECO:0000313" key="1">
    <source>
        <dbReference type="EMBL" id="AXY99585.1"/>
    </source>
</evidence>
<sequence length="392" mass="45788">MTINILKIKKQSLISILFFLLCFVLTRQFPLSLYIPSILSITLFGFISIFFILYSNQIKFDHRLILLLIYISLLLALSLVNSNDINMLPRFLIILFLINFVLLLPFYKTNLTTAFNLALSIQAIFLISFEIYLILFFSGKDYTIIRQFFLSHNLGDVYTYSGYFFRIQIIGNALMPFAFMVSYFKFRVENGKFLFVILYFFACVIAANLMFLIAISLYIPLIEIIKSKARIKLSIRNFLIFLLILIFFPFIIEIIYNNILLKLIGGESSSLGTRFDQINALMIGLADSYYNLLFGQGLGSKLNIITTVRDYRAFIYYELQSLYILYQIGFLGFLSLIVLHSYLFLYICKNKFIILIYCMYIFYAITNPYIFDTTQVIVLIYLVSLSKYFKSI</sequence>
<name>A0A385JMM8_PROVU</name>
<reference evidence="1" key="1">
    <citation type="journal article" date="2017" name="PLoS ONE">
        <title>Genetic diversity of the O antigens of Proteus species and the development of a suspension array for molecular serotyping.</title>
        <authorList>
            <person name="Yu X."/>
            <person name="Torzewska A."/>
            <person name="Zhang X."/>
            <person name="Yin Z."/>
            <person name="Drzewiecka D."/>
            <person name="Cao H."/>
            <person name="Liu B."/>
            <person name="Knirel Y.A."/>
            <person name="Rozalski A."/>
            <person name="Wang L."/>
        </authorList>
    </citation>
    <scope>NUCLEOTIDE SEQUENCE</scope>
    <source>
        <strain evidence="1">PrK 48/57</strain>
    </source>
</reference>
<dbReference type="RefSeq" id="WP_349481901.1">
    <property type="nucleotide sequence ID" value="NZ_JBEEUZ010000008.1"/>
</dbReference>
<dbReference type="EMBL" id="KY710702">
    <property type="protein sequence ID" value="AXY99585.1"/>
    <property type="molecule type" value="Genomic_DNA"/>
</dbReference>
<accession>A0A385JMM8</accession>